<dbReference type="OrthoDB" id="5196567at2"/>
<keyword evidence="1" id="KW-1133">Transmembrane helix</keyword>
<keyword evidence="1" id="KW-0472">Membrane</keyword>
<comment type="caution">
    <text evidence="2">The sequence shown here is derived from an EMBL/GenBank/DDBJ whole genome shotgun (WGS) entry which is preliminary data.</text>
</comment>
<dbReference type="EMBL" id="LJCO01000040">
    <property type="protein sequence ID" value="KPV44112.1"/>
    <property type="molecule type" value="Genomic_DNA"/>
</dbReference>
<feature type="transmembrane region" description="Helical" evidence="1">
    <location>
        <begin position="65"/>
        <end position="83"/>
    </location>
</feature>
<feature type="transmembrane region" description="Helical" evidence="1">
    <location>
        <begin position="216"/>
        <end position="246"/>
    </location>
</feature>
<feature type="transmembrane region" description="Helical" evidence="1">
    <location>
        <begin position="258"/>
        <end position="278"/>
    </location>
</feature>
<evidence type="ECO:0000256" key="1">
    <source>
        <dbReference type="SAM" id="Phobius"/>
    </source>
</evidence>
<gene>
    <name evidence="2" type="ORF">AN477_08545</name>
</gene>
<evidence type="ECO:0000313" key="2">
    <source>
        <dbReference type="EMBL" id="KPV44112.1"/>
    </source>
</evidence>
<accession>A0A0P9CER6</accession>
<organism evidence="2 3">
    <name type="scientific">Alicyclobacillus ferrooxydans</name>
    <dbReference type="NCBI Taxonomy" id="471514"/>
    <lineage>
        <taxon>Bacteria</taxon>
        <taxon>Bacillati</taxon>
        <taxon>Bacillota</taxon>
        <taxon>Bacilli</taxon>
        <taxon>Bacillales</taxon>
        <taxon>Alicyclobacillaceae</taxon>
        <taxon>Alicyclobacillus</taxon>
    </lineage>
</organism>
<protein>
    <submittedName>
        <fullName evidence="2">Uncharacterized protein</fullName>
    </submittedName>
</protein>
<feature type="transmembrane region" description="Helical" evidence="1">
    <location>
        <begin position="144"/>
        <end position="166"/>
    </location>
</feature>
<sequence>MNWLLRLYPRAWRERYEEEMLGLLEQHKVTPVTVVDLLVGALDANLNYNGIAEGVTYMADRLRTGIVMIFCAFMLFGVGWSMLQRLTDPLNQFNAIATSHPEFRVLFDADFIAGCLSFLAFLIGGLPVFFISVRRAIKHKQKNVLMPFGVALSCLVISVIATAVLADWHHIAYALTHIYVFLGGYAVLLALMLTIGTVAVSLMITRTDFQLSELKFVFYPEVVILFCMGVAVVMSTILIIAITAYAPQLFNTQDVGSPMFITGLFCMALGTIFAWMGLKRGQSKGLTS</sequence>
<keyword evidence="1" id="KW-0812">Transmembrane</keyword>
<reference evidence="2 3" key="1">
    <citation type="submission" date="2015-09" db="EMBL/GenBank/DDBJ databases">
        <title>Draft genome sequence of Alicyclobacillus ferrooxydans DSM 22381.</title>
        <authorList>
            <person name="Hemp J."/>
        </authorList>
    </citation>
    <scope>NUCLEOTIDE SEQUENCE [LARGE SCALE GENOMIC DNA]</scope>
    <source>
        <strain evidence="2 3">TC-34</strain>
    </source>
</reference>
<keyword evidence="3" id="KW-1185">Reference proteome</keyword>
<evidence type="ECO:0000313" key="3">
    <source>
        <dbReference type="Proteomes" id="UP000050482"/>
    </source>
</evidence>
<dbReference type="AlphaFoldDB" id="A0A0P9CER6"/>
<feature type="transmembrane region" description="Helical" evidence="1">
    <location>
        <begin position="111"/>
        <end position="132"/>
    </location>
</feature>
<dbReference type="Proteomes" id="UP000050482">
    <property type="component" value="Unassembled WGS sequence"/>
</dbReference>
<dbReference type="PATRIC" id="fig|471514.4.peg.891"/>
<dbReference type="RefSeq" id="WP_054968755.1">
    <property type="nucleotide sequence ID" value="NZ_LJCO01000040.1"/>
</dbReference>
<name>A0A0P9CER6_9BACL</name>
<proteinExistence type="predicted"/>
<feature type="transmembrane region" description="Helical" evidence="1">
    <location>
        <begin position="178"/>
        <end position="204"/>
    </location>
</feature>
<dbReference type="STRING" id="471514.AN477_08545"/>